<name>A0A9P4QWG9_9PLEO</name>
<dbReference type="AlphaFoldDB" id="A0A9P4QWG9"/>
<dbReference type="Proteomes" id="UP000799444">
    <property type="component" value="Unassembled WGS sequence"/>
</dbReference>
<sequence length="238" mass="25774">MSLPPTCVLKDAACNMPPAEPDIALPRASFLSYFNNHTNTNNNNKDNKDSGAGERRPLLPRIAEEDEEGEIGFWGEYGGAEGKGEQQRWRWAVWDVFGVGVYAVVVLIVVLGLDYVVARFGVGGGVGWGDGERGVRQVHFCKGAERGGVRSWGFVPVDRLWECEAEVVTLMATGAEREKLRLGDVVLVGGVFETGSETQVQGGGKFLGEEQGDDQAEEGKLRMGPSNMVHAGFGGSWR</sequence>
<evidence type="ECO:0000313" key="2">
    <source>
        <dbReference type="EMBL" id="KAF2732364.1"/>
    </source>
</evidence>
<accession>A0A9P4QWG9</accession>
<feature type="transmembrane region" description="Helical" evidence="1">
    <location>
        <begin position="91"/>
        <end position="113"/>
    </location>
</feature>
<proteinExistence type="predicted"/>
<keyword evidence="1" id="KW-0812">Transmembrane</keyword>
<gene>
    <name evidence="2" type="ORF">EJ04DRAFT_578424</name>
</gene>
<comment type="caution">
    <text evidence="2">The sequence shown here is derived from an EMBL/GenBank/DDBJ whole genome shotgun (WGS) entry which is preliminary data.</text>
</comment>
<reference evidence="2" key="1">
    <citation type="journal article" date="2020" name="Stud. Mycol.">
        <title>101 Dothideomycetes genomes: a test case for predicting lifestyles and emergence of pathogens.</title>
        <authorList>
            <person name="Haridas S."/>
            <person name="Albert R."/>
            <person name="Binder M."/>
            <person name="Bloem J."/>
            <person name="Labutti K."/>
            <person name="Salamov A."/>
            <person name="Andreopoulos B."/>
            <person name="Baker S."/>
            <person name="Barry K."/>
            <person name="Bills G."/>
            <person name="Bluhm B."/>
            <person name="Cannon C."/>
            <person name="Castanera R."/>
            <person name="Culley D."/>
            <person name="Daum C."/>
            <person name="Ezra D."/>
            <person name="Gonzalez J."/>
            <person name="Henrissat B."/>
            <person name="Kuo A."/>
            <person name="Liang C."/>
            <person name="Lipzen A."/>
            <person name="Lutzoni F."/>
            <person name="Magnuson J."/>
            <person name="Mondo S."/>
            <person name="Nolan M."/>
            <person name="Ohm R."/>
            <person name="Pangilinan J."/>
            <person name="Park H.-J."/>
            <person name="Ramirez L."/>
            <person name="Alfaro M."/>
            <person name="Sun H."/>
            <person name="Tritt A."/>
            <person name="Yoshinaga Y."/>
            <person name="Zwiers L.-H."/>
            <person name="Turgeon B."/>
            <person name="Goodwin S."/>
            <person name="Spatafora J."/>
            <person name="Crous P."/>
            <person name="Grigoriev I."/>
        </authorList>
    </citation>
    <scope>NUCLEOTIDE SEQUENCE</scope>
    <source>
        <strain evidence="2">CBS 125425</strain>
    </source>
</reference>
<evidence type="ECO:0000313" key="3">
    <source>
        <dbReference type="Proteomes" id="UP000799444"/>
    </source>
</evidence>
<keyword evidence="1" id="KW-1133">Transmembrane helix</keyword>
<evidence type="ECO:0000256" key="1">
    <source>
        <dbReference type="SAM" id="Phobius"/>
    </source>
</evidence>
<protein>
    <submittedName>
        <fullName evidence="2">Uncharacterized protein</fullName>
    </submittedName>
</protein>
<keyword evidence="3" id="KW-1185">Reference proteome</keyword>
<organism evidence="2 3">
    <name type="scientific">Polyplosphaeria fusca</name>
    <dbReference type="NCBI Taxonomy" id="682080"/>
    <lineage>
        <taxon>Eukaryota</taxon>
        <taxon>Fungi</taxon>
        <taxon>Dikarya</taxon>
        <taxon>Ascomycota</taxon>
        <taxon>Pezizomycotina</taxon>
        <taxon>Dothideomycetes</taxon>
        <taxon>Pleosporomycetidae</taxon>
        <taxon>Pleosporales</taxon>
        <taxon>Tetraplosphaeriaceae</taxon>
        <taxon>Polyplosphaeria</taxon>
    </lineage>
</organism>
<keyword evidence="1" id="KW-0472">Membrane</keyword>
<dbReference type="EMBL" id="ML996178">
    <property type="protein sequence ID" value="KAF2732364.1"/>
    <property type="molecule type" value="Genomic_DNA"/>
</dbReference>